<gene>
    <name evidence="1" type="ORF">CVT26_005014</name>
</gene>
<dbReference type="AlphaFoldDB" id="A0A409W8A9"/>
<proteinExistence type="predicted"/>
<comment type="caution">
    <text evidence="1">The sequence shown here is derived from an EMBL/GenBank/DDBJ whole genome shotgun (WGS) entry which is preliminary data.</text>
</comment>
<sequence length="682" mass="79580">MYRPRSPTSISSLEKMFLRRDATFVEDFLDLWTLQNIIALGKVNKRLHQICQLYARMRWNMMDLLGHYFSNPHRFMYMLQEEQHVLFGPAIYSFFDRRPFQHWPMDVCIHVGSMEQFIHWLKDEGFDYVDGPPGVASFETAILGELIRTPDVKMKSTGERNSSEEDRAAWGPYIFGKDTPHAIRIKIYVVRCEPYRHILSLRATGLMNYVARGYVVSLFPKSTFILKRSFISRQDDARHSFQFHNEHFWLEYSKGTFNVETIGLTHKPYENVEIGRRFVGDAQCWIIPIRLSEEDEFVYEEEGPSFEVLDWTSATTRTDSFLRIGEPEIWSLYAMQPPYSKIETVLLKGDVPLIIFLFDKWEPREIYSLGKANKCLYSIVRYYTLERWNVEAFIGRFTQRPFAMLDLLAEGDGIIFGPAVTKFFDRSLRRPSTIDICIHGKLLEKILSLLEREGYTYGGWNKKTINLEHYLWSKYAQTPTYDLRSSGERNHSESHRSAWGPYEFTRSTKDESRRINLHVVRCDPYRHILSMHSTGLMNIIGWNRAISLFPSSTFIYRRSFISAQDAIPAKQHHSDYKLWFDNYAASSGISIVGLTHKLFDHAETGQRFIGDQYCWIIPCTSEKECQAVQRKLNNLGGLSFEVLDWRSGTTRAESYLRIGEPRIWRFLNILSDNGTGVADGAN</sequence>
<dbReference type="InParanoid" id="A0A409W8A9"/>
<protein>
    <submittedName>
        <fullName evidence="1">Uncharacterized protein</fullName>
    </submittedName>
</protein>
<organism evidence="1 2">
    <name type="scientific">Gymnopilus dilepis</name>
    <dbReference type="NCBI Taxonomy" id="231916"/>
    <lineage>
        <taxon>Eukaryota</taxon>
        <taxon>Fungi</taxon>
        <taxon>Dikarya</taxon>
        <taxon>Basidiomycota</taxon>
        <taxon>Agaricomycotina</taxon>
        <taxon>Agaricomycetes</taxon>
        <taxon>Agaricomycetidae</taxon>
        <taxon>Agaricales</taxon>
        <taxon>Agaricineae</taxon>
        <taxon>Hymenogastraceae</taxon>
        <taxon>Gymnopilus</taxon>
    </lineage>
</organism>
<accession>A0A409W8A9</accession>
<reference evidence="1 2" key="1">
    <citation type="journal article" date="2018" name="Evol. Lett.">
        <title>Horizontal gene cluster transfer increased hallucinogenic mushroom diversity.</title>
        <authorList>
            <person name="Reynolds H.T."/>
            <person name="Vijayakumar V."/>
            <person name="Gluck-Thaler E."/>
            <person name="Korotkin H.B."/>
            <person name="Matheny P.B."/>
            <person name="Slot J.C."/>
        </authorList>
    </citation>
    <scope>NUCLEOTIDE SEQUENCE [LARGE SCALE GENOMIC DNA]</scope>
    <source>
        <strain evidence="1 2">SRW20</strain>
    </source>
</reference>
<name>A0A409W8A9_9AGAR</name>
<keyword evidence="2" id="KW-1185">Reference proteome</keyword>
<dbReference type="OrthoDB" id="3041043at2759"/>
<dbReference type="Proteomes" id="UP000284706">
    <property type="component" value="Unassembled WGS sequence"/>
</dbReference>
<evidence type="ECO:0000313" key="1">
    <source>
        <dbReference type="EMBL" id="PPQ74769.1"/>
    </source>
</evidence>
<evidence type="ECO:0000313" key="2">
    <source>
        <dbReference type="Proteomes" id="UP000284706"/>
    </source>
</evidence>
<dbReference type="EMBL" id="NHYE01005315">
    <property type="protein sequence ID" value="PPQ74769.1"/>
    <property type="molecule type" value="Genomic_DNA"/>
</dbReference>